<dbReference type="EMBL" id="VWXX01000008">
    <property type="protein sequence ID" value="KAA6185684.1"/>
    <property type="molecule type" value="Genomic_DNA"/>
</dbReference>
<dbReference type="OrthoDB" id="5559157at2"/>
<evidence type="ECO:0000313" key="3">
    <source>
        <dbReference type="Proteomes" id="UP000322981"/>
    </source>
</evidence>
<dbReference type="Proteomes" id="UP000322981">
    <property type="component" value="Unassembled WGS sequence"/>
</dbReference>
<sequence>MAALLLPGALLPAAARADIPATPVMTLYEFNGPLQVPYYHIGPDGPGARAGSLAQGTSVIPCLVVRNGRALTDAQGTPYVGFEIVVDAAKATDGSATDTFRRAVAERKRLRVPNHHCPDDTRHVLSIRDLYALEKAPFFDPPGRGDPAIAEGDGTSDLDRLVRRFHNSPQCATVNRQLTGRHERLATAWDTFIADNAARVDKTTLARAKHLDYAMRTAIFEGHLDRGCSAYGACERNTVVLSVRNRAVGQCLLRQGCRFPGDFQGVASATSQYNIWDAYLTQISGLTACYLRTDLSGLSPYDRIQAMYSQTVGDAERILYGSDTDLQALFPGNVLADVTELRHYYHPPAMGKCFPEHDRIEYMSGAVATRGRDHALIANTRIQVGDATDGGYRFKEFRFEQEATGDRIRVEDNYPGFVVDGRKVRLGGGGGCTAYGVSNGCRFDSVGRYRRTPGWLTAGRPLALNCRIQDRGESCRGNARLTSVSVGGACDIEMMPVTGVH</sequence>
<proteinExistence type="predicted"/>
<accession>A0A5M8FMF8</accession>
<keyword evidence="1" id="KW-0732">Signal</keyword>
<protein>
    <submittedName>
        <fullName evidence="2">Uncharacterized protein</fullName>
    </submittedName>
</protein>
<organism evidence="2 3">
    <name type="scientific">Thiohalocapsa marina</name>
    <dbReference type="NCBI Taxonomy" id="424902"/>
    <lineage>
        <taxon>Bacteria</taxon>
        <taxon>Pseudomonadati</taxon>
        <taxon>Pseudomonadota</taxon>
        <taxon>Gammaproteobacteria</taxon>
        <taxon>Chromatiales</taxon>
        <taxon>Chromatiaceae</taxon>
        <taxon>Thiohalocapsa</taxon>
    </lineage>
</organism>
<evidence type="ECO:0000313" key="2">
    <source>
        <dbReference type="EMBL" id="KAA6185684.1"/>
    </source>
</evidence>
<keyword evidence="3" id="KW-1185">Reference proteome</keyword>
<gene>
    <name evidence="2" type="ORF">F2Q65_07900</name>
</gene>
<reference evidence="2 3" key="1">
    <citation type="submission" date="2019-09" db="EMBL/GenBank/DDBJ databases">
        <title>Whole-genome sequence of the purple sulfur bacterium Thiohalocapsa marina DSM 19078.</title>
        <authorList>
            <person name="Kyndt J.A."/>
            <person name="Meyer T.E."/>
        </authorList>
    </citation>
    <scope>NUCLEOTIDE SEQUENCE [LARGE SCALE GENOMIC DNA]</scope>
    <source>
        <strain evidence="2 3">DSM 19078</strain>
    </source>
</reference>
<name>A0A5M8FMF8_9GAMM</name>
<dbReference type="AlphaFoldDB" id="A0A5M8FMF8"/>
<evidence type="ECO:0000256" key="1">
    <source>
        <dbReference type="SAM" id="SignalP"/>
    </source>
</evidence>
<feature type="signal peptide" evidence="1">
    <location>
        <begin position="1"/>
        <end position="17"/>
    </location>
</feature>
<comment type="caution">
    <text evidence="2">The sequence shown here is derived from an EMBL/GenBank/DDBJ whole genome shotgun (WGS) entry which is preliminary data.</text>
</comment>
<feature type="chain" id="PRO_5024289389" evidence="1">
    <location>
        <begin position="18"/>
        <end position="501"/>
    </location>
</feature>